<dbReference type="EMBL" id="JAVDYD010000001">
    <property type="protein sequence ID" value="MDR7337700.1"/>
    <property type="molecule type" value="Genomic_DNA"/>
</dbReference>
<organism evidence="2 4">
    <name type="scientific">Glycomyces lechevalierae</name>
    <dbReference type="NCBI Taxonomy" id="256034"/>
    <lineage>
        <taxon>Bacteria</taxon>
        <taxon>Bacillati</taxon>
        <taxon>Actinomycetota</taxon>
        <taxon>Actinomycetes</taxon>
        <taxon>Glycomycetales</taxon>
        <taxon>Glycomycetaceae</taxon>
        <taxon>Glycomyces</taxon>
    </lineage>
</organism>
<dbReference type="RefSeq" id="WP_270121315.1">
    <property type="nucleotide sequence ID" value="NZ_BAAAOM010000002.1"/>
</dbReference>
<comment type="caution">
    <text evidence="2">The sequence shown here is derived from an EMBL/GenBank/DDBJ whole genome shotgun (WGS) entry which is preliminary data.</text>
</comment>
<dbReference type="GO" id="GO:0003677">
    <property type="term" value="F:DNA binding"/>
    <property type="evidence" value="ECO:0007669"/>
    <property type="project" value="UniProtKB-KW"/>
</dbReference>
<accession>A0A9X3PT15</accession>
<proteinExistence type="predicted"/>
<dbReference type="AlphaFoldDB" id="A0A9X3PT15"/>
<dbReference type="EMBL" id="JAPZVQ010000003">
    <property type="protein sequence ID" value="MDA1384848.1"/>
    <property type="molecule type" value="Genomic_DNA"/>
</dbReference>
<gene>
    <name evidence="3" type="ORF">J2S69_001419</name>
    <name evidence="2" type="ORF">O2L01_07630</name>
</gene>
<keyword evidence="1" id="KW-0175">Coiled coil</keyword>
<dbReference type="Proteomes" id="UP001183604">
    <property type="component" value="Unassembled WGS sequence"/>
</dbReference>
<keyword evidence="5" id="KW-1185">Reference proteome</keyword>
<dbReference type="Pfam" id="PF02575">
    <property type="entry name" value="YbaB_DNA_bd"/>
    <property type="match status" value="1"/>
</dbReference>
<protein>
    <submittedName>
        <fullName evidence="3">DNA-binding protein YbaB</fullName>
    </submittedName>
    <submittedName>
        <fullName evidence="2">YbaB/EbfC family nucleoid-associated protein</fullName>
    </submittedName>
</protein>
<dbReference type="InterPro" id="IPR036894">
    <property type="entry name" value="YbaB-like_sf"/>
</dbReference>
<dbReference type="Gene3D" id="3.30.1310.10">
    <property type="entry name" value="Nucleoid-associated protein YbaB-like domain"/>
    <property type="match status" value="1"/>
</dbReference>
<feature type="coiled-coil region" evidence="1">
    <location>
        <begin position="23"/>
        <end position="50"/>
    </location>
</feature>
<evidence type="ECO:0000313" key="5">
    <source>
        <dbReference type="Proteomes" id="UP001183604"/>
    </source>
</evidence>
<reference evidence="2" key="1">
    <citation type="submission" date="2022-12" db="EMBL/GenBank/DDBJ databases">
        <title>Gycomyces niveus sp.nov., a novel actinomycete isolated from soil in Shouguang.</title>
        <authorList>
            <person name="Yang X."/>
        </authorList>
    </citation>
    <scope>NUCLEOTIDE SEQUENCE</scope>
    <source>
        <strain evidence="2">DSM 44724</strain>
    </source>
</reference>
<evidence type="ECO:0000313" key="3">
    <source>
        <dbReference type="EMBL" id="MDR7337700.1"/>
    </source>
</evidence>
<keyword evidence="3" id="KW-0238">DNA-binding</keyword>
<dbReference type="InterPro" id="IPR004401">
    <property type="entry name" value="YbaB/EbfC"/>
</dbReference>
<name>A0A9X3PT15_9ACTN</name>
<evidence type="ECO:0000313" key="2">
    <source>
        <dbReference type="EMBL" id="MDA1384848.1"/>
    </source>
</evidence>
<evidence type="ECO:0000313" key="4">
    <source>
        <dbReference type="Proteomes" id="UP001145799"/>
    </source>
</evidence>
<reference evidence="3 5" key="2">
    <citation type="submission" date="2023-07" db="EMBL/GenBank/DDBJ databases">
        <title>Sequencing the genomes of 1000 actinobacteria strains.</title>
        <authorList>
            <person name="Klenk H.-P."/>
        </authorList>
    </citation>
    <scope>NUCLEOTIDE SEQUENCE [LARGE SCALE GENOMIC DNA]</scope>
    <source>
        <strain evidence="3 5">DSM 44724</strain>
    </source>
</reference>
<evidence type="ECO:0000256" key="1">
    <source>
        <dbReference type="SAM" id="Coils"/>
    </source>
</evidence>
<sequence length="142" mass="15559">MTTPDPAALRQTLGRVLDPAAARERLEERKAKFERMAEQTQQMAEQMKQLSVILTDPNGIVTVAVDSTGGLSAIELSARIQRMHPEFVSRTIMETIAEAKLRIVEQTQEVIAATVGADSETGKAVAASLRERLAADMEDRPQ</sequence>
<dbReference type="SUPFAM" id="SSF82607">
    <property type="entry name" value="YbaB-like"/>
    <property type="match status" value="1"/>
</dbReference>
<dbReference type="Proteomes" id="UP001145799">
    <property type="component" value="Unassembled WGS sequence"/>
</dbReference>